<evidence type="ECO:0000313" key="15">
    <source>
        <dbReference type="EMBL" id="PXW55323.1"/>
    </source>
</evidence>
<dbReference type="EMBL" id="QJJK01000010">
    <property type="protein sequence ID" value="PXW55323.1"/>
    <property type="molecule type" value="Genomic_DNA"/>
</dbReference>
<comment type="similarity">
    <text evidence="6 14">Belongs to the class-IV pyridoxal-phosphate-dependent aminotransferase family.</text>
</comment>
<dbReference type="GO" id="GO:0052654">
    <property type="term" value="F:L-leucine-2-oxoglutarate transaminase activity"/>
    <property type="evidence" value="ECO:0007669"/>
    <property type="project" value="RHEA"/>
</dbReference>
<protein>
    <recommendedName>
        <fullName evidence="14">Branched-chain-amino-acid aminotransferase</fullName>
        <shortName evidence="14">BCAT</shortName>
        <ecNumber evidence="14">2.6.1.42</ecNumber>
    </recommendedName>
</protein>
<proteinExistence type="inferred from homology"/>
<dbReference type="Gene3D" id="3.20.10.10">
    <property type="entry name" value="D-amino Acid Aminotransferase, subunit A, domain 2"/>
    <property type="match status" value="1"/>
</dbReference>
<keyword evidence="7 14" id="KW-0032">Aminotransferase</keyword>
<evidence type="ECO:0000256" key="10">
    <source>
        <dbReference type="ARBA" id="ARBA00023304"/>
    </source>
</evidence>
<dbReference type="UniPathway" id="UPA00048">
    <property type="reaction ID" value="UER00073"/>
</dbReference>
<sequence length="308" mass="34072">MATKAEFIWMDGEMLAWADARLHVTSEAVLRGGSVFEGLRGYPDASGRLNLFRVPEHLLRLRQSARFMRLPIAWSDDQLTRAMCDLVRANGFDQTIHLRATAYFGEGLGYGWRPEDIASGLFVFALPNPRRAGAATGIRSGISSWRRSPDNAAPSRIKASANYHNSRLAQVEAQLRGHDVPIMLNQQGNVAESPSSCVFMVREGVLITPPVTEDILESITRDTVMRLARDRLGVRVQERPVGRSEVYICDELFLCGTGHEILPVAEIDGYAVGDGIPGPLTRRLQALYDDCVSGRLPDYVHWLTPVAG</sequence>
<dbReference type="GO" id="GO:0009098">
    <property type="term" value="P:L-leucine biosynthetic process"/>
    <property type="evidence" value="ECO:0007669"/>
    <property type="project" value="UniProtKB-UniPathway"/>
</dbReference>
<dbReference type="AlphaFoldDB" id="A0A2V3U1N4"/>
<evidence type="ECO:0000256" key="7">
    <source>
        <dbReference type="ARBA" id="ARBA00022576"/>
    </source>
</evidence>
<reference evidence="15 16" key="1">
    <citation type="submission" date="2018-05" db="EMBL/GenBank/DDBJ databases">
        <title>Genomic Encyclopedia of Type Strains, Phase IV (KMG-IV): sequencing the most valuable type-strain genomes for metagenomic binning, comparative biology and taxonomic classification.</title>
        <authorList>
            <person name="Goeker M."/>
        </authorList>
    </citation>
    <scope>NUCLEOTIDE SEQUENCE [LARGE SCALE GENOMIC DNA]</scope>
    <source>
        <strain evidence="15 16">DSM 6462</strain>
    </source>
</reference>
<keyword evidence="14" id="KW-0028">Amino-acid biosynthesis</keyword>
<comment type="catalytic activity">
    <reaction evidence="12 14">
        <text>L-isoleucine + 2-oxoglutarate = (S)-3-methyl-2-oxopentanoate + L-glutamate</text>
        <dbReference type="Rhea" id="RHEA:24801"/>
        <dbReference type="ChEBI" id="CHEBI:16810"/>
        <dbReference type="ChEBI" id="CHEBI:29985"/>
        <dbReference type="ChEBI" id="CHEBI:35146"/>
        <dbReference type="ChEBI" id="CHEBI:58045"/>
        <dbReference type="EC" id="2.6.1.42"/>
    </reaction>
</comment>
<keyword evidence="9 14" id="KW-0663">Pyridoxal phosphate</keyword>
<dbReference type="GO" id="GO:0009099">
    <property type="term" value="P:L-valine biosynthetic process"/>
    <property type="evidence" value="ECO:0007669"/>
    <property type="project" value="UniProtKB-UniPathway"/>
</dbReference>
<comment type="catalytic activity">
    <reaction evidence="11 14">
        <text>L-valine + 2-oxoglutarate = 3-methyl-2-oxobutanoate + L-glutamate</text>
        <dbReference type="Rhea" id="RHEA:24813"/>
        <dbReference type="ChEBI" id="CHEBI:11851"/>
        <dbReference type="ChEBI" id="CHEBI:16810"/>
        <dbReference type="ChEBI" id="CHEBI:29985"/>
        <dbReference type="ChEBI" id="CHEBI:57762"/>
        <dbReference type="EC" id="2.6.1.42"/>
    </reaction>
</comment>
<evidence type="ECO:0000256" key="1">
    <source>
        <dbReference type="ARBA" id="ARBA00001933"/>
    </source>
</evidence>
<gene>
    <name evidence="14" type="primary">ilvE</name>
    <name evidence="15" type="ORF">C7450_110262</name>
</gene>
<evidence type="ECO:0000256" key="5">
    <source>
        <dbReference type="ARBA" id="ARBA00005072"/>
    </source>
</evidence>
<dbReference type="NCBIfam" id="NF005146">
    <property type="entry name" value="PRK06606.1"/>
    <property type="match status" value="1"/>
</dbReference>
<evidence type="ECO:0000256" key="9">
    <source>
        <dbReference type="ARBA" id="ARBA00022898"/>
    </source>
</evidence>
<dbReference type="Pfam" id="PF01063">
    <property type="entry name" value="Aminotran_4"/>
    <property type="match status" value="1"/>
</dbReference>
<dbReference type="CDD" id="cd00449">
    <property type="entry name" value="PLPDE_IV"/>
    <property type="match status" value="1"/>
</dbReference>
<comment type="pathway">
    <text evidence="4 14">Amino-acid biosynthesis; L-valine biosynthesis; L-valine from pyruvate: step 4/4.</text>
</comment>
<dbReference type="UniPathway" id="UPA00047">
    <property type="reaction ID" value="UER00058"/>
</dbReference>
<dbReference type="NCBIfam" id="TIGR01122">
    <property type="entry name" value="ilvE_I"/>
    <property type="match status" value="1"/>
</dbReference>
<dbReference type="OrthoDB" id="21319at2"/>
<evidence type="ECO:0000256" key="2">
    <source>
        <dbReference type="ARBA" id="ARBA00003109"/>
    </source>
</evidence>
<dbReference type="UniPathway" id="UPA00049">
    <property type="reaction ID" value="UER00062"/>
</dbReference>
<dbReference type="InterPro" id="IPR036038">
    <property type="entry name" value="Aminotransferase-like"/>
</dbReference>
<comment type="catalytic activity">
    <reaction evidence="13 14">
        <text>L-leucine + 2-oxoglutarate = 4-methyl-2-oxopentanoate + L-glutamate</text>
        <dbReference type="Rhea" id="RHEA:18321"/>
        <dbReference type="ChEBI" id="CHEBI:16810"/>
        <dbReference type="ChEBI" id="CHEBI:17865"/>
        <dbReference type="ChEBI" id="CHEBI:29985"/>
        <dbReference type="ChEBI" id="CHEBI:57427"/>
        <dbReference type="EC" id="2.6.1.42"/>
    </reaction>
</comment>
<dbReference type="GO" id="GO:0052656">
    <property type="term" value="F:L-isoleucine-2-oxoglutarate transaminase activity"/>
    <property type="evidence" value="ECO:0007669"/>
    <property type="project" value="RHEA"/>
</dbReference>
<dbReference type="InterPro" id="IPR043131">
    <property type="entry name" value="BCAT-like_N"/>
</dbReference>
<dbReference type="PANTHER" id="PTHR42743">
    <property type="entry name" value="AMINO-ACID AMINOTRANSFERASE"/>
    <property type="match status" value="1"/>
</dbReference>
<keyword evidence="10 14" id="KW-0100">Branched-chain amino acid biosynthesis</keyword>
<evidence type="ECO:0000313" key="16">
    <source>
        <dbReference type="Proteomes" id="UP000248021"/>
    </source>
</evidence>
<comment type="function">
    <text evidence="2 14">Acts on leucine, isoleucine and valine.</text>
</comment>
<keyword evidence="8 14" id="KW-0808">Transferase</keyword>
<dbReference type="SUPFAM" id="SSF56752">
    <property type="entry name" value="D-aminoacid aminotransferase-like PLP-dependent enzymes"/>
    <property type="match status" value="1"/>
</dbReference>
<dbReference type="EC" id="2.6.1.42" evidence="14"/>
<dbReference type="InterPro" id="IPR005785">
    <property type="entry name" value="B_amino_transI"/>
</dbReference>
<comment type="cofactor">
    <cofactor evidence="1 14">
        <name>pyridoxal 5'-phosphate</name>
        <dbReference type="ChEBI" id="CHEBI:597326"/>
    </cofactor>
</comment>
<dbReference type="GO" id="GO:0052655">
    <property type="term" value="F:L-valine-2-oxoglutarate transaminase activity"/>
    <property type="evidence" value="ECO:0007669"/>
    <property type="project" value="RHEA"/>
</dbReference>
<keyword evidence="16" id="KW-1185">Reference proteome</keyword>
<evidence type="ECO:0000256" key="3">
    <source>
        <dbReference type="ARBA" id="ARBA00004824"/>
    </source>
</evidence>
<accession>A0A2V3U1N4</accession>
<dbReference type="Gene3D" id="3.30.470.10">
    <property type="match status" value="1"/>
</dbReference>
<dbReference type="InterPro" id="IPR043132">
    <property type="entry name" value="BCAT-like_C"/>
</dbReference>
<dbReference type="FunFam" id="3.20.10.10:FF:000002">
    <property type="entry name" value="D-alanine aminotransferase"/>
    <property type="match status" value="1"/>
</dbReference>
<evidence type="ECO:0000256" key="11">
    <source>
        <dbReference type="ARBA" id="ARBA00048212"/>
    </source>
</evidence>
<comment type="pathway">
    <text evidence="5 14">Amino-acid biosynthesis; L-leucine biosynthesis; L-leucine from 3-methyl-2-oxobutanoate: step 4/4.</text>
</comment>
<organism evidence="15 16">
    <name type="scientific">Chelatococcus asaccharovorans</name>
    <dbReference type="NCBI Taxonomy" id="28210"/>
    <lineage>
        <taxon>Bacteria</taxon>
        <taxon>Pseudomonadati</taxon>
        <taxon>Pseudomonadota</taxon>
        <taxon>Alphaproteobacteria</taxon>
        <taxon>Hyphomicrobiales</taxon>
        <taxon>Chelatococcaceae</taxon>
        <taxon>Chelatococcus</taxon>
    </lineage>
</organism>
<evidence type="ECO:0000256" key="13">
    <source>
        <dbReference type="ARBA" id="ARBA00049229"/>
    </source>
</evidence>
<evidence type="ECO:0000256" key="12">
    <source>
        <dbReference type="ARBA" id="ARBA00048798"/>
    </source>
</evidence>
<evidence type="ECO:0000256" key="6">
    <source>
        <dbReference type="ARBA" id="ARBA00009320"/>
    </source>
</evidence>
<evidence type="ECO:0000256" key="4">
    <source>
        <dbReference type="ARBA" id="ARBA00004931"/>
    </source>
</evidence>
<evidence type="ECO:0000256" key="8">
    <source>
        <dbReference type="ARBA" id="ARBA00022679"/>
    </source>
</evidence>
<dbReference type="InterPro" id="IPR001544">
    <property type="entry name" value="Aminotrans_IV"/>
</dbReference>
<dbReference type="Proteomes" id="UP000248021">
    <property type="component" value="Unassembled WGS sequence"/>
</dbReference>
<comment type="caution">
    <text evidence="15">The sequence shown here is derived from an EMBL/GenBank/DDBJ whole genome shotgun (WGS) entry which is preliminary data.</text>
</comment>
<dbReference type="RefSeq" id="WP_110376907.1">
    <property type="nucleotide sequence ID" value="NZ_JAHBRY010000003.1"/>
</dbReference>
<dbReference type="GO" id="GO:0009097">
    <property type="term" value="P:isoleucine biosynthetic process"/>
    <property type="evidence" value="ECO:0007669"/>
    <property type="project" value="UniProtKB-UniPathway"/>
</dbReference>
<dbReference type="PANTHER" id="PTHR42743:SF4">
    <property type="entry name" value="BRANCHED-CHAIN-AMINO-ACID AMINOTRANSFERASE-RELATED"/>
    <property type="match status" value="1"/>
</dbReference>
<evidence type="ECO:0000256" key="14">
    <source>
        <dbReference type="RuleBase" id="RU364094"/>
    </source>
</evidence>
<name>A0A2V3U1N4_9HYPH</name>
<comment type="pathway">
    <text evidence="3 14">Amino-acid biosynthesis; L-isoleucine biosynthesis; L-isoleucine from 2-oxobutanoate: step 4/4.</text>
</comment>
<dbReference type="InterPro" id="IPR050571">
    <property type="entry name" value="Class-IV_PLP-Dep_Aminotrnsfr"/>
</dbReference>